<accession>A0A3M4VXS4</accession>
<dbReference type="OrthoDB" id="7018898at2"/>
<comment type="caution">
    <text evidence="3">The sequence shown here is derived from an EMBL/GenBank/DDBJ whole genome shotgun (WGS) entry which is preliminary data.</text>
</comment>
<name>A0A3M4VXS4_PSECI</name>
<dbReference type="EMBL" id="BLWA01000001">
    <property type="protein sequence ID" value="GFM90343.1"/>
    <property type="molecule type" value="Genomic_DNA"/>
</dbReference>
<proteinExistence type="predicted"/>
<keyword evidence="5" id="KW-1185">Reference proteome</keyword>
<evidence type="ECO:0000256" key="1">
    <source>
        <dbReference type="SAM" id="MobiDB-lite"/>
    </source>
</evidence>
<dbReference type="GeneID" id="45542269"/>
<reference evidence="3 4" key="1">
    <citation type="submission" date="2018-08" db="EMBL/GenBank/DDBJ databases">
        <title>Recombination of ecologically and evolutionarily significant loci maintains genetic cohesion in the Pseudomonas syringae species complex.</title>
        <authorList>
            <person name="Dillon M."/>
            <person name="Thakur S."/>
            <person name="Almeida R.N.D."/>
            <person name="Weir B.S."/>
            <person name="Guttman D.S."/>
        </authorList>
    </citation>
    <scope>NUCLEOTIDE SEQUENCE [LARGE SCALE GENOMIC DNA]</scope>
    <source>
        <strain evidence="3 4">ICMP 6917</strain>
    </source>
</reference>
<dbReference type="Proteomes" id="UP000278332">
    <property type="component" value="Unassembled WGS sequence"/>
</dbReference>
<dbReference type="EMBL" id="RBRY01000091">
    <property type="protein sequence ID" value="RMR56631.1"/>
    <property type="molecule type" value="Genomic_DNA"/>
</dbReference>
<gene>
    <name evidence="3" type="ORF">ALP84_02932</name>
    <name evidence="2" type="ORF">PSCICP_03150</name>
</gene>
<dbReference type="AlphaFoldDB" id="A0A3M4VXS4"/>
<sequence>MIINNGTLEGLVSRFVGRKTVDEVSQNSFSTVAAAESLVPAVNPVTARADSSASQDSTKSNNGYDESFARMMFNIKTLAEKTLSEKTADSDNGVIASNGAGSTTSTGSSTSSIQQEFMDYMKQTAEEKMREKLTGVSKAEYEAMSPEEKLAVDKKVQEALKGHQTAAVDDINARINGIKAGMLA</sequence>
<protein>
    <submittedName>
        <fullName evidence="3">Uncharacterized protein</fullName>
    </submittedName>
</protein>
<evidence type="ECO:0000313" key="2">
    <source>
        <dbReference type="EMBL" id="GFM90343.1"/>
    </source>
</evidence>
<evidence type="ECO:0000313" key="5">
    <source>
        <dbReference type="Proteomes" id="UP000614982"/>
    </source>
</evidence>
<evidence type="ECO:0000313" key="4">
    <source>
        <dbReference type="Proteomes" id="UP000278332"/>
    </source>
</evidence>
<feature type="region of interest" description="Disordered" evidence="1">
    <location>
        <begin position="86"/>
        <end position="113"/>
    </location>
</feature>
<dbReference type="RefSeq" id="WP_025259841.1">
    <property type="nucleotide sequence ID" value="NZ_BLVX01000012.1"/>
</dbReference>
<reference evidence="2 5" key="2">
    <citation type="submission" date="2020-05" db="EMBL/GenBank/DDBJ databases">
        <title>Genetic diversity of Pseudomonas cichorii.</title>
        <authorList>
            <person name="Tani S."/>
            <person name="Yagi H."/>
            <person name="Hashimoto S."/>
            <person name="Iiyama K."/>
            <person name="Furuya N."/>
        </authorList>
    </citation>
    <scope>NUCLEOTIDE SEQUENCE [LARGE SCALE GENOMIC DNA]</scope>
    <source>
        <strain evidence="2 5">LMG 2162</strain>
    </source>
</reference>
<feature type="compositionally biased region" description="Low complexity" evidence="1">
    <location>
        <begin position="101"/>
        <end position="112"/>
    </location>
</feature>
<dbReference type="Proteomes" id="UP000614982">
    <property type="component" value="Unassembled WGS sequence"/>
</dbReference>
<organism evidence="3 4">
    <name type="scientific">Pseudomonas cichorii</name>
    <dbReference type="NCBI Taxonomy" id="36746"/>
    <lineage>
        <taxon>Bacteria</taxon>
        <taxon>Pseudomonadati</taxon>
        <taxon>Pseudomonadota</taxon>
        <taxon>Gammaproteobacteria</taxon>
        <taxon>Pseudomonadales</taxon>
        <taxon>Pseudomonadaceae</taxon>
        <taxon>Pseudomonas</taxon>
    </lineage>
</organism>
<evidence type="ECO:0000313" key="3">
    <source>
        <dbReference type="EMBL" id="RMR56631.1"/>
    </source>
</evidence>